<dbReference type="STRING" id="1121416.SAMN02745220_02532"/>
<name>A0A1M7Y8N3_9BACT</name>
<dbReference type="SUPFAM" id="SSF56281">
    <property type="entry name" value="Metallo-hydrolase/oxidoreductase"/>
    <property type="match status" value="1"/>
</dbReference>
<dbReference type="OrthoDB" id="9803916at2"/>
<dbReference type="PANTHER" id="PTHR47619:SF1">
    <property type="entry name" value="EXODEOXYRIBONUCLEASE WALJ"/>
    <property type="match status" value="1"/>
</dbReference>
<protein>
    <submittedName>
        <fullName evidence="2">Phosphoribosyl 1,2-cyclic phosphodiesterase</fullName>
    </submittedName>
</protein>
<dbReference type="InterPro" id="IPR001279">
    <property type="entry name" value="Metallo-B-lactamas"/>
</dbReference>
<feature type="domain" description="Metallo-beta-lactamase" evidence="1">
    <location>
        <begin position="11"/>
        <end position="182"/>
    </location>
</feature>
<dbReference type="AlphaFoldDB" id="A0A1M7Y8N3"/>
<proteinExistence type="predicted"/>
<keyword evidence="3" id="KW-1185">Reference proteome</keyword>
<dbReference type="InterPro" id="IPR052533">
    <property type="entry name" value="WalJ/YycJ-like"/>
</dbReference>
<dbReference type="Pfam" id="PF12706">
    <property type="entry name" value="Lactamase_B_2"/>
    <property type="match status" value="1"/>
</dbReference>
<gene>
    <name evidence="2" type="ORF">SAMN02745220_02532</name>
</gene>
<reference evidence="2 3" key="1">
    <citation type="submission" date="2016-12" db="EMBL/GenBank/DDBJ databases">
        <authorList>
            <person name="Song W.-J."/>
            <person name="Kurnit D.M."/>
        </authorList>
    </citation>
    <scope>NUCLEOTIDE SEQUENCE [LARGE SCALE GENOMIC DNA]</scope>
    <source>
        <strain evidence="2 3">DSM 18488</strain>
    </source>
</reference>
<dbReference type="InterPro" id="IPR036866">
    <property type="entry name" value="RibonucZ/Hydroxyglut_hydro"/>
</dbReference>
<dbReference type="Gene3D" id="3.60.15.10">
    <property type="entry name" value="Ribonuclease Z/Hydroxyacylglutathione hydrolase-like"/>
    <property type="match status" value="1"/>
</dbReference>
<organism evidence="2 3">
    <name type="scientific">Desulfopila aestuarii DSM 18488</name>
    <dbReference type="NCBI Taxonomy" id="1121416"/>
    <lineage>
        <taxon>Bacteria</taxon>
        <taxon>Pseudomonadati</taxon>
        <taxon>Thermodesulfobacteriota</taxon>
        <taxon>Desulfobulbia</taxon>
        <taxon>Desulfobulbales</taxon>
        <taxon>Desulfocapsaceae</taxon>
        <taxon>Desulfopila</taxon>
    </lineage>
</organism>
<dbReference type="Proteomes" id="UP000184603">
    <property type="component" value="Unassembled WGS sequence"/>
</dbReference>
<accession>A0A1M7Y8N3</accession>
<evidence type="ECO:0000313" key="3">
    <source>
        <dbReference type="Proteomes" id="UP000184603"/>
    </source>
</evidence>
<evidence type="ECO:0000259" key="1">
    <source>
        <dbReference type="SMART" id="SM00849"/>
    </source>
</evidence>
<evidence type="ECO:0000313" key="2">
    <source>
        <dbReference type="EMBL" id="SHO48906.1"/>
    </source>
</evidence>
<dbReference type="EMBL" id="FRFE01000011">
    <property type="protein sequence ID" value="SHO48906.1"/>
    <property type="molecule type" value="Genomic_DNA"/>
</dbReference>
<sequence length="257" mass="28159">MRFSVLGSGSKGNSVYIEEGRTAILIDNGFSGKELEQRLSTIGRSLDNLTAICVTHEHNDHINGVGVVSRRCKVPVYANGGTFAGAEKKMGKPFRFIEFGTGDELAIQDLEVRSFRISHDTADPVGFVISNGREYLGYCTDTGAVSKLMELRLARCHGLILEFNHNLDMLKNGPYPLVLQQRVRSSQGHLANEDAGQFLKRLLHRNLKTTVLAHLSETNNTPELALRAAIEAVGSESCGELIVAEQQIPTRLLSLIA</sequence>
<dbReference type="SMART" id="SM00849">
    <property type="entry name" value="Lactamase_B"/>
    <property type="match status" value="1"/>
</dbReference>
<dbReference type="RefSeq" id="WP_073613823.1">
    <property type="nucleotide sequence ID" value="NZ_FRFE01000011.1"/>
</dbReference>
<dbReference type="PANTHER" id="PTHR47619">
    <property type="entry name" value="METALLO-HYDROLASE YYCJ-RELATED"/>
    <property type="match status" value="1"/>
</dbReference>